<dbReference type="EMBL" id="CAUYUJ010016714">
    <property type="protein sequence ID" value="CAK0868080.1"/>
    <property type="molecule type" value="Genomic_DNA"/>
</dbReference>
<evidence type="ECO:0000313" key="2">
    <source>
        <dbReference type="EMBL" id="CAK0868080.1"/>
    </source>
</evidence>
<evidence type="ECO:0000313" key="3">
    <source>
        <dbReference type="Proteomes" id="UP001189429"/>
    </source>
</evidence>
<keyword evidence="3" id="KW-1185">Reference proteome</keyword>
<sequence>MKAKRVRRIAEGKTRRSMVLRGCREKTALRLTKDMLVTNKFLNAFPHKASAFQGKLYQMSAIKVSAQRVVAARKALSWKGAPSSPSTGSAQTTRPSNAIPKDLHVARK</sequence>
<organism evidence="2 3">
    <name type="scientific">Prorocentrum cordatum</name>
    <dbReference type="NCBI Taxonomy" id="2364126"/>
    <lineage>
        <taxon>Eukaryota</taxon>
        <taxon>Sar</taxon>
        <taxon>Alveolata</taxon>
        <taxon>Dinophyceae</taxon>
        <taxon>Prorocentrales</taxon>
        <taxon>Prorocentraceae</taxon>
        <taxon>Prorocentrum</taxon>
    </lineage>
</organism>
<feature type="region of interest" description="Disordered" evidence="1">
    <location>
        <begin position="75"/>
        <end position="108"/>
    </location>
</feature>
<comment type="caution">
    <text evidence="2">The sequence shown here is derived from an EMBL/GenBank/DDBJ whole genome shotgun (WGS) entry which is preliminary data.</text>
</comment>
<dbReference type="Proteomes" id="UP001189429">
    <property type="component" value="Unassembled WGS sequence"/>
</dbReference>
<proteinExistence type="predicted"/>
<accession>A0ABN9V5Y5</accession>
<gene>
    <name evidence="2" type="ORF">PCOR1329_LOCUS54856</name>
</gene>
<protein>
    <submittedName>
        <fullName evidence="2">Uncharacterized protein</fullName>
    </submittedName>
</protein>
<feature type="compositionally biased region" description="Polar residues" evidence="1">
    <location>
        <begin position="83"/>
        <end position="96"/>
    </location>
</feature>
<name>A0ABN9V5Y5_9DINO</name>
<evidence type="ECO:0000256" key="1">
    <source>
        <dbReference type="SAM" id="MobiDB-lite"/>
    </source>
</evidence>
<reference evidence="2" key="1">
    <citation type="submission" date="2023-10" db="EMBL/GenBank/DDBJ databases">
        <authorList>
            <person name="Chen Y."/>
            <person name="Shah S."/>
            <person name="Dougan E. K."/>
            <person name="Thang M."/>
            <person name="Chan C."/>
        </authorList>
    </citation>
    <scope>NUCLEOTIDE SEQUENCE [LARGE SCALE GENOMIC DNA]</scope>
</reference>